<evidence type="ECO:0000313" key="2">
    <source>
        <dbReference type="WBParaSite" id="PS1159_v2.g17879.t1"/>
    </source>
</evidence>
<proteinExistence type="predicted"/>
<evidence type="ECO:0000313" key="1">
    <source>
        <dbReference type="Proteomes" id="UP000887580"/>
    </source>
</evidence>
<organism evidence="1 2">
    <name type="scientific">Panagrolaimus sp. PS1159</name>
    <dbReference type="NCBI Taxonomy" id="55785"/>
    <lineage>
        <taxon>Eukaryota</taxon>
        <taxon>Metazoa</taxon>
        <taxon>Ecdysozoa</taxon>
        <taxon>Nematoda</taxon>
        <taxon>Chromadorea</taxon>
        <taxon>Rhabditida</taxon>
        <taxon>Tylenchina</taxon>
        <taxon>Panagrolaimomorpha</taxon>
        <taxon>Panagrolaimoidea</taxon>
        <taxon>Panagrolaimidae</taxon>
        <taxon>Panagrolaimus</taxon>
    </lineage>
</organism>
<protein>
    <submittedName>
        <fullName evidence="2">Uncharacterized protein</fullName>
    </submittedName>
</protein>
<accession>A0AC35FIQ0</accession>
<dbReference type="WBParaSite" id="PS1159_v2.g17879.t1">
    <property type="protein sequence ID" value="PS1159_v2.g17879.t1"/>
    <property type="gene ID" value="PS1159_v2.g17879"/>
</dbReference>
<name>A0AC35FIQ0_9BILA</name>
<reference evidence="2" key="1">
    <citation type="submission" date="2022-11" db="UniProtKB">
        <authorList>
            <consortium name="WormBaseParasite"/>
        </authorList>
    </citation>
    <scope>IDENTIFICATION</scope>
</reference>
<dbReference type="Proteomes" id="UP000887580">
    <property type="component" value="Unplaced"/>
</dbReference>
<sequence length="76" mass="8495">MTTSYQPKNKVLLLRPFFLAIYLFALVFAVPLSLFVWFIRRVFFDEKSVAGDNKSCSLSSSIQSNGMEGPTDALLG</sequence>